<dbReference type="InterPro" id="IPR015854">
    <property type="entry name" value="ABC_transpr_LolD-like"/>
</dbReference>
<evidence type="ECO:0000313" key="5">
    <source>
        <dbReference type="EMBL" id="MCW7551868.1"/>
    </source>
</evidence>
<dbReference type="GO" id="GO:0005524">
    <property type="term" value="F:ATP binding"/>
    <property type="evidence" value="ECO:0007669"/>
    <property type="project" value="UniProtKB-KW"/>
</dbReference>
<keyword evidence="3 5" id="KW-0067">ATP-binding</keyword>
<dbReference type="PROSITE" id="PS50893">
    <property type="entry name" value="ABC_TRANSPORTER_2"/>
    <property type="match status" value="1"/>
</dbReference>
<dbReference type="RefSeq" id="WP_262566866.1">
    <property type="nucleotide sequence ID" value="NZ_JAPFCC010000001.1"/>
</dbReference>
<accession>A0ABT3MR65</accession>
<dbReference type="InterPro" id="IPR003593">
    <property type="entry name" value="AAA+_ATPase"/>
</dbReference>
<gene>
    <name evidence="5" type="ORF">NX722_04270</name>
</gene>
<dbReference type="SMART" id="SM00382">
    <property type="entry name" value="AAA"/>
    <property type="match status" value="1"/>
</dbReference>
<dbReference type="CDD" id="cd03255">
    <property type="entry name" value="ABC_MJ0796_LolCDE_FtsE"/>
    <property type="match status" value="1"/>
</dbReference>
<evidence type="ECO:0000259" key="4">
    <source>
        <dbReference type="PROSITE" id="PS50893"/>
    </source>
</evidence>
<feature type="domain" description="ABC transporter" evidence="4">
    <location>
        <begin position="11"/>
        <end position="240"/>
    </location>
</feature>
<dbReference type="Pfam" id="PF00005">
    <property type="entry name" value="ABC_tran"/>
    <property type="match status" value="1"/>
</dbReference>
<dbReference type="InterPro" id="IPR027417">
    <property type="entry name" value="P-loop_NTPase"/>
</dbReference>
<dbReference type="EMBL" id="JAPFCC010000001">
    <property type="protein sequence ID" value="MCW7551868.1"/>
    <property type="molecule type" value="Genomic_DNA"/>
</dbReference>
<evidence type="ECO:0000313" key="6">
    <source>
        <dbReference type="Proteomes" id="UP001209854"/>
    </source>
</evidence>
<dbReference type="Proteomes" id="UP001209854">
    <property type="component" value="Unassembled WGS sequence"/>
</dbReference>
<organism evidence="5 6">
    <name type="scientific">Endozoicomonas gorgoniicola</name>
    <dbReference type="NCBI Taxonomy" id="1234144"/>
    <lineage>
        <taxon>Bacteria</taxon>
        <taxon>Pseudomonadati</taxon>
        <taxon>Pseudomonadota</taxon>
        <taxon>Gammaproteobacteria</taxon>
        <taxon>Oceanospirillales</taxon>
        <taxon>Endozoicomonadaceae</taxon>
        <taxon>Endozoicomonas</taxon>
    </lineage>
</organism>
<dbReference type="PANTHER" id="PTHR24220:SF611">
    <property type="entry name" value="ATP-BINDING COMPONENT OF ABC TRANSPORTER-RELATED"/>
    <property type="match status" value="1"/>
</dbReference>
<evidence type="ECO:0000256" key="3">
    <source>
        <dbReference type="ARBA" id="ARBA00022840"/>
    </source>
</evidence>
<comment type="caution">
    <text evidence="5">The sequence shown here is derived from an EMBL/GenBank/DDBJ whole genome shotgun (WGS) entry which is preliminary data.</text>
</comment>
<dbReference type="InterPro" id="IPR003439">
    <property type="entry name" value="ABC_transporter-like_ATP-bd"/>
</dbReference>
<dbReference type="Gene3D" id="3.40.50.300">
    <property type="entry name" value="P-loop containing nucleotide triphosphate hydrolases"/>
    <property type="match status" value="1"/>
</dbReference>
<dbReference type="PANTHER" id="PTHR24220">
    <property type="entry name" value="IMPORT ATP-BINDING PROTEIN"/>
    <property type="match status" value="1"/>
</dbReference>
<evidence type="ECO:0000256" key="1">
    <source>
        <dbReference type="ARBA" id="ARBA00022448"/>
    </source>
</evidence>
<name>A0ABT3MR65_9GAMM</name>
<dbReference type="InterPro" id="IPR017911">
    <property type="entry name" value="MacB-like_ATP-bd"/>
</dbReference>
<dbReference type="SUPFAM" id="SSF52540">
    <property type="entry name" value="P-loop containing nucleoside triphosphate hydrolases"/>
    <property type="match status" value="1"/>
</dbReference>
<proteinExistence type="predicted"/>
<protein>
    <submittedName>
        <fullName evidence="5">ABC transporter ATP-binding protein</fullName>
    </submittedName>
</protein>
<keyword evidence="1" id="KW-0813">Transport</keyword>
<evidence type="ECO:0000256" key="2">
    <source>
        <dbReference type="ARBA" id="ARBA00022741"/>
    </source>
</evidence>
<reference evidence="5 6" key="1">
    <citation type="submission" date="2022-10" db="EMBL/GenBank/DDBJ databases">
        <title>High-quality genome sequences of two octocoral-associated bacteria, Endozoicomonas euniceicola EF212 and Endozoicomonas gorgoniicola PS125.</title>
        <authorList>
            <person name="Chiou Y.-J."/>
            <person name="Chen Y.-H."/>
        </authorList>
    </citation>
    <scope>NUCLEOTIDE SEQUENCE [LARGE SCALE GENOMIC DNA]</scope>
    <source>
        <strain evidence="5 6">PS125</strain>
    </source>
</reference>
<sequence length="241" mass="27092">MKKPVSDNLAVNIKDLKLAFHGYNSIDIPSLEIHSGEIILLFGENGSGKTTLFRLLSGLLRPDSGELQVLGHDLNTMSDRAKDHFRGDHIGYVFQNSNLMPYLTALENILLPCGFSSRKQKIVDSGEMTREYEAYQLMAKLKVEDPARLRHKTSQLSKGLRQRIAVARALIGNPSLILADEPASAMGSYSQRLVYELMINHARETNATLICISHNKEMDPLFDRRLNMKDINISAETNPLW</sequence>
<keyword evidence="6" id="KW-1185">Reference proteome</keyword>
<keyword evidence="2" id="KW-0547">Nucleotide-binding</keyword>